<proteinExistence type="inferred from homology"/>
<keyword evidence="3" id="KW-0805">Transcription regulation</keyword>
<dbReference type="OrthoDB" id="10261040at2759"/>
<dbReference type="GO" id="GO:0016592">
    <property type="term" value="C:mediator complex"/>
    <property type="evidence" value="ECO:0007669"/>
    <property type="project" value="InterPro"/>
</dbReference>
<evidence type="ECO:0000256" key="5">
    <source>
        <dbReference type="ARBA" id="ARBA00023242"/>
    </source>
</evidence>
<evidence type="ECO:0000256" key="3">
    <source>
        <dbReference type="ARBA" id="ARBA00023015"/>
    </source>
</evidence>
<dbReference type="AlphaFoldDB" id="A0A015LNJ5"/>
<protein>
    <submittedName>
        <fullName evidence="6">Uncharacterized protein</fullName>
    </submittedName>
</protein>
<keyword evidence="4" id="KW-0804">Transcription</keyword>
<evidence type="ECO:0000256" key="2">
    <source>
        <dbReference type="ARBA" id="ARBA00008048"/>
    </source>
</evidence>
<dbReference type="Pfam" id="PF11571">
    <property type="entry name" value="Med27"/>
    <property type="match status" value="1"/>
</dbReference>
<comment type="similarity">
    <text evidence="2">Belongs to the Mediator complex subunit 27 family.</text>
</comment>
<dbReference type="Proteomes" id="UP000022910">
    <property type="component" value="Unassembled WGS sequence"/>
</dbReference>
<accession>A0A015LNJ5</accession>
<dbReference type="HOGENOM" id="CLU_863687_0_0_1"/>
<keyword evidence="7" id="KW-1185">Reference proteome</keyword>
<organism evidence="6 7">
    <name type="scientific">Rhizophagus irregularis (strain DAOM 197198w)</name>
    <name type="common">Glomus intraradices</name>
    <dbReference type="NCBI Taxonomy" id="1432141"/>
    <lineage>
        <taxon>Eukaryota</taxon>
        <taxon>Fungi</taxon>
        <taxon>Fungi incertae sedis</taxon>
        <taxon>Mucoromycota</taxon>
        <taxon>Glomeromycotina</taxon>
        <taxon>Glomeromycetes</taxon>
        <taxon>Glomerales</taxon>
        <taxon>Glomeraceae</taxon>
        <taxon>Rhizophagus</taxon>
    </lineage>
</organism>
<dbReference type="InterPro" id="IPR021627">
    <property type="entry name" value="Mediator_Med27"/>
</dbReference>
<comment type="subcellular location">
    <subcellularLocation>
        <location evidence="1">Nucleus</location>
    </subcellularLocation>
</comment>
<gene>
    <name evidence="6" type="ORF">RirG_217060</name>
</gene>
<reference evidence="6 7" key="1">
    <citation type="submission" date="2014-02" db="EMBL/GenBank/DDBJ databases">
        <title>Single nucleus genome sequencing reveals high similarity among nuclei of an endomycorrhizal fungus.</title>
        <authorList>
            <person name="Lin K."/>
            <person name="Geurts R."/>
            <person name="Zhang Z."/>
            <person name="Limpens E."/>
            <person name="Saunders D.G."/>
            <person name="Mu D."/>
            <person name="Pang E."/>
            <person name="Cao H."/>
            <person name="Cha H."/>
            <person name="Lin T."/>
            <person name="Zhou Q."/>
            <person name="Shang Y."/>
            <person name="Li Y."/>
            <person name="Ivanov S."/>
            <person name="Sharma T."/>
            <person name="Velzen R.V."/>
            <person name="Ruijter N.D."/>
            <person name="Aanen D.K."/>
            <person name="Win J."/>
            <person name="Kamoun S."/>
            <person name="Bisseling T."/>
            <person name="Huang S."/>
        </authorList>
    </citation>
    <scope>NUCLEOTIDE SEQUENCE [LARGE SCALE GENOMIC DNA]</scope>
    <source>
        <strain evidence="7">DAOM197198w</strain>
    </source>
</reference>
<keyword evidence="5" id="KW-0539">Nucleus</keyword>
<comment type="caution">
    <text evidence="6">The sequence shown here is derived from an EMBL/GenBank/DDBJ whole genome shotgun (WGS) entry which is preliminary data.</text>
</comment>
<evidence type="ECO:0000256" key="1">
    <source>
        <dbReference type="ARBA" id="ARBA00004123"/>
    </source>
</evidence>
<evidence type="ECO:0000313" key="6">
    <source>
        <dbReference type="EMBL" id="EXX56343.1"/>
    </source>
</evidence>
<evidence type="ECO:0000313" key="7">
    <source>
        <dbReference type="Proteomes" id="UP000022910"/>
    </source>
</evidence>
<sequence length="322" mass="38288">MNAKEKKEFELKKSMEMKAKIEKLDNMIKMINEITATFNNICDHLSETWKPQEQEVSRMNLAKNEETTLPLPTYDPDYIEKMNDKIMNKMEEFSQLLKLSSVDLEHAQKVEEEWNANQNNQKKPYIKYNPKDEEKIIVDLKEVMQKTSQQVTNTFSKDYKTYFKKCKNEEQRIITELPFLNRTKLYDARQIDRTIDNWLAEAKQKSCKVEIDKTDSDNSGRVSTFTKAILETSDSLEYQRITQLATAKLNELDPINPIPDLLDWIYSYHDLTSKPCKICDRLLNYDSFNYKYLPPIVRLQEINNKKNFLSYHWKCYKNSTIY</sequence>
<name>A0A015LNJ5_RHIIW</name>
<evidence type="ECO:0000256" key="4">
    <source>
        <dbReference type="ARBA" id="ARBA00023163"/>
    </source>
</evidence>
<dbReference type="EMBL" id="JEMT01027759">
    <property type="protein sequence ID" value="EXX56343.1"/>
    <property type="molecule type" value="Genomic_DNA"/>
</dbReference>